<accession>M4BNI0</accession>
<keyword evidence="1" id="KW-0812">Transmembrane</keyword>
<name>M4BNI0_HYAAE</name>
<dbReference type="Proteomes" id="UP000011713">
    <property type="component" value="Unassembled WGS sequence"/>
</dbReference>
<dbReference type="EMBL" id="JH598462">
    <property type="status" value="NOT_ANNOTATED_CDS"/>
    <property type="molecule type" value="Genomic_DNA"/>
</dbReference>
<dbReference type="EnsemblProtists" id="HpaT807968">
    <property type="protein sequence ID" value="HpaP807968"/>
    <property type="gene ID" value="HpaG807968"/>
</dbReference>
<evidence type="ECO:0000313" key="2">
    <source>
        <dbReference type="EnsemblProtists" id="HpaP807968"/>
    </source>
</evidence>
<reference evidence="2" key="2">
    <citation type="submission" date="2015-06" db="UniProtKB">
        <authorList>
            <consortium name="EnsemblProtists"/>
        </authorList>
    </citation>
    <scope>IDENTIFICATION</scope>
    <source>
        <strain evidence="2">Emoy2</strain>
    </source>
</reference>
<protein>
    <submittedName>
        <fullName evidence="2">Uncharacterized protein</fullName>
    </submittedName>
</protein>
<dbReference type="EMBL" id="CU694992">
    <property type="status" value="NOT_ANNOTATED_CDS"/>
    <property type="molecule type" value="Genomic_DNA"/>
</dbReference>
<feature type="transmembrane region" description="Helical" evidence="1">
    <location>
        <begin position="206"/>
        <end position="227"/>
    </location>
</feature>
<dbReference type="EnsemblProtists" id="HpaT811442">
    <property type="protein sequence ID" value="HpaP811442"/>
    <property type="gene ID" value="HpaG811442"/>
</dbReference>
<dbReference type="VEuPathDB" id="FungiDB:HpaG807968"/>
<keyword evidence="1" id="KW-0472">Membrane</keyword>
<dbReference type="eggNOG" id="KOG4561">
    <property type="taxonomic scope" value="Eukaryota"/>
</dbReference>
<dbReference type="STRING" id="559515.M4BNI0"/>
<evidence type="ECO:0000313" key="3">
    <source>
        <dbReference type="Proteomes" id="UP000011713"/>
    </source>
</evidence>
<keyword evidence="3" id="KW-1185">Reference proteome</keyword>
<reference evidence="3" key="1">
    <citation type="journal article" date="2010" name="Science">
        <title>Signatures of adaptation to obligate biotrophy in the Hyaloperonospora arabidopsidis genome.</title>
        <authorList>
            <person name="Baxter L."/>
            <person name="Tripathy S."/>
            <person name="Ishaque N."/>
            <person name="Boot N."/>
            <person name="Cabral A."/>
            <person name="Kemen E."/>
            <person name="Thines M."/>
            <person name="Ah-Fong A."/>
            <person name="Anderson R."/>
            <person name="Badejoko W."/>
            <person name="Bittner-Eddy P."/>
            <person name="Boore J.L."/>
            <person name="Chibucos M.C."/>
            <person name="Coates M."/>
            <person name="Dehal P."/>
            <person name="Delehaunty K."/>
            <person name="Dong S."/>
            <person name="Downton P."/>
            <person name="Dumas B."/>
            <person name="Fabro G."/>
            <person name="Fronick C."/>
            <person name="Fuerstenberg S.I."/>
            <person name="Fulton L."/>
            <person name="Gaulin E."/>
            <person name="Govers F."/>
            <person name="Hughes L."/>
            <person name="Humphray S."/>
            <person name="Jiang R.H."/>
            <person name="Judelson H."/>
            <person name="Kamoun S."/>
            <person name="Kyung K."/>
            <person name="Meijer H."/>
            <person name="Minx P."/>
            <person name="Morris P."/>
            <person name="Nelson J."/>
            <person name="Phuntumart V."/>
            <person name="Qutob D."/>
            <person name="Rehmany A."/>
            <person name="Rougon-Cardoso A."/>
            <person name="Ryden P."/>
            <person name="Torto-Alalibo T."/>
            <person name="Studholme D."/>
            <person name="Wang Y."/>
            <person name="Win J."/>
            <person name="Wood J."/>
            <person name="Clifton S.W."/>
            <person name="Rogers J."/>
            <person name="Van den Ackerveken G."/>
            <person name="Jones J.D."/>
            <person name="McDowell J.M."/>
            <person name="Beynon J."/>
            <person name="Tyler B.M."/>
        </authorList>
    </citation>
    <scope>NUCLEOTIDE SEQUENCE [LARGE SCALE GENOMIC DNA]</scope>
    <source>
        <strain evidence="3">Emoy2</strain>
    </source>
</reference>
<dbReference type="AlphaFoldDB" id="M4BNI0"/>
<organism evidence="2 3">
    <name type="scientific">Hyaloperonospora arabidopsidis (strain Emoy2)</name>
    <name type="common">Downy mildew agent</name>
    <name type="synonym">Peronospora arabidopsidis</name>
    <dbReference type="NCBI Taxonomy" id="559515"/>
    <lineage>
        <taxon>Eukaryota</taxon>
        <taxon>Sar</taxon>
        <taxon>Stramenopiles</taxon>
        <taxon>Oomycota</taxon>
        <taxon>Peronosporomycetes</taxon>
        <taxon>Peronosporales</taxon>
        <taxon>Peronosporaceae</taxon>
        <taxon>Hyaloperonospora</taxon>
    </lineage>
</organism>
<dbReference type="InParanoid" id="M4BNI0"/>
<evidence type="ECO:0000256" key="1">
    <source>
        <dbReference type="SAM" id="Phobius"/>
    </source>
</evidence>
<proteinExistence type="predicted"/>
<feature type="transmembrane region" description="Helical" evidence="1">
    <location>
        <begin position="170"/>
        <end position="194"/>
    </location>
</feature>
<sequence length="329" mass="36545">MEVTSCSRRSTACVLARTFWSRASRLFSFGSVLVCHGTFPVDAYPNLPAFRQLIKQTGVLGELIVGFTETFKDQRLSHIVYVMLLAASAESTRLSTRSSSWLALRTRWQISRGPMSFCPYHRSAQQASSSRSFGLLLFLLVELATLPLNARGFLDARDRQDSRHYMPSIYTTYVIWGISRTALPIFVMYCFWAYAYPSDRNQDKCFFPNLVSAHIIALFCVGVFFFVHTPEMIRIRREHGQAHGHPGDPSGSEVAINTDDADLVGSGVSDVSSSKADLPSSLRSLTLSLSRPKEPVTDDSYDDVELGVMPRSAWASPKSSHGPVVTGLI</sequence>
<dbReference type="VEuPathDB" id="FungiDB:HpaG811442"/>
<keyword evidence="1" id="KW-1133">Transmembrane helix</keyword>
<dbReference type="HOGENOM" id="CLU_845804_0_0_1"/>